<evidence type="ECO:0000256" key="3">
    <source>
        <dbReference type="SAM" id="SignalP"/>
    </source>
</evidence>
<dbReference type="PANTHER" id="PTHR10088:SF4">
    <property type="entry name" value="GLUCOKINASE REGULATORY PROTEIN"/>
    <property type="match status" value="1"/>
</dbReference>
<sequence>MANRRTEASHPAAQGLHAAPAAVVLGHLLTAQVAAAASVAPALPALEAAAEAAAQALGQGHKMAYAGAGSSGLMALADCLELAGTFGIPPDRTPMLFAGGAAALLHMTGAVEDDPALALADLDRAGIGAGDVVICISASGGTPYTLVVAETARDRGATIIGIANAPGTRLLALADLPVLLDTGPEVIAGSTRMGAATAQKIALNMLSVLVGIRLGHVHDGYMVNVIADNAKLIDRAARIVANLSGAGMDAARDALAQTGGAVKPAVLIAAGATPSAAAKALHASHGHLAPALATKFS</sequence>
<dbReference type="NCBIfam" id="NF003915">
    <property type="entry name" value="PRK05441.1"/>
    <property type="match status" value="1"/>
</dbReference>
<reference evidence="5" key="1">
    <citation type="submission" date="2020-05" db="EMBL/GenBank/DDBJ databases">
        <title>Fertoebacter nigrum gen. nov., sp. nov., a new member of the family Rhodobacteraceae.</title>
        <authorList>
            <person name="Szuroczki S."/>
            <person name="Abbaszade G."/>
            <person name="Buni D."/>
            <person name="Schumann P."/>
            <person name="Toth E."/>
        </authorList>
    </citation>
    <scope>NUCLEOTIDE SEQUENCE</scope>
    <source>
        <strain evidence="5">RG-N-1a</strain>
    </source>
</reference>
<dbReference type="InterPro" id="IPR040190">
    <property type="entry name" value="MURQ/GCKR"/>
</dbReference>
<evidence type="ECO:0000313" key="5">
    <source>
        <dbReference type="EMBL" id="NUB45426.1"/>
    </source>
</evidence>
<dbReference type="PANTHER" id="PTHR10088">
    <property type="entry name" value="GLUCOKINASE REGULATORY PROTEIN"/>
    <property type="match status" value="1"/>
</dbReference>
<keyword evidence="6" id="KW-1185">Reference proteome</keyword>
<keyword evidence="2" id="KW-0119">Carbohydrate metabolism</keyword>
<accession>A0A8X8KPZ9</accession>
<keyword evidence="3" id="KW-0732">Signal</keyword>
<dbReference type="GO" id="GO:0097367">
    <property type="term" value="F:carbohydrate derivative binding"/>
    <property type="evidence" value="ECO:0007669"/>
    <property type="project" value="InterPro"/>
</dbReference>
<dbReference type="GO" id="GO:0016803">
    <property type="term" value="F:ether hydrolase activity"/>
    <property type="evidence" value="ECO:0007669"/>
    <property type="project" value="TreeGrafter"/>
</dbReference>
<dbReference type="InterPro" id="IPR001347">
    <property type="entry name" value="SIS_dom"/>
</dbReference>
<dbReference type="EMBL" id="WHUT02000007">
    <property type="protein sequence ID" value="NUB45426.1"/>
    <property type="molecule type" value="Genomic_DNA"/>
</dbReference>
<dbReference type="EC" id="4.2.1.126" evidence="5"/>
<dbReference type="RefSeq" id="WP_152826927.1">
    <property type="nucleotide sequence ID" value="NZ_WHUT02000007.1"/>
</dbReference>
<name>A0A8X8KPZ9_9RHOB</name>
<evidence type="ECO:0000313" key="6">
    <source>
        <dbReference type="Proteomes" id="UP000484076"/>
    </source>
</evidence>
<dbReference type="Gene3D" id="3.40.50.10490">
    <property type="entry name" value="Glucose-6-phosphate isomerase like protein, domain 1"/>
    <property type="match status" value="1"/>
</dbReference>
<dbReference type="CDD" id="cd05007">
    <property type="entry name" value="SIS_Etherase"/>
    <property type="match status" value="1"/>
</dbReference>
<feature type="chain" id="PRO_5036473305" evidence="3">
    <location>
        <begin position="37"/>
        <end position="297"/>
    </location>
</feature>
<keyword evidence="1 5" id="KW-0456">Lyase</keyword>
<feature type="domain" description="SIS" evidence="4">
    <location>
        <begin position="53"/>
        <end position="216"/>
    </location>
</feature>
<feature type="signal peptide" evidence="3">
    <location>
        <begin position="1"/>
        <end position="36"/>
    </location>
</feature>
<dbReference type="Proteomes" id="UP000484076">
    <property type="component" value="Unassembled WGS sequence"/>
</dbReference>
<proteinExistence type="predicted"/>
<dbReference type="GO" id="GO:0009254">
    <property type="term" value="P:peptidoglycan turnover"/>
    <property type="evidence" value="ECO:0007669"/>
    <property type="project" value="TreeGrafter"/>
</dbReference>
<evidence type="ECO:0000256" key="2">
    <source>
        <dbReference type="ARBA" id="ARBA00023277"/>
    </source>
</evidence>
<dbReference type="Pfam" id="PF13580">
    <property type="entry name" value="SIS_2"/>
    <property type="match status" value="1"/>
</dbReference>
<gene>
    <name evidence="5" type="ORF">GEU84_013590</name>
</gene>
<evidence type="ECO:0000256" key="1">
    <source>
        <dbReference type="ARBA" id="ARBA00023239"/>
    </source>
</evidence>
<dbReference type="GO" id="GO:0016835">
    <property type="term" value="F:carbon-oxygen lyase activity"/>
    <property type="evidence" value="ECO:0007669"/>
    <property type="project" value="InterPro"/>
</dbReference>
<dbReference type="Gene3D" id="1.10.8.1080">
    <property type="match status" value="1"/>
</dbReference>
<organism evidence="5 6">
    <name type="scientific">Fertoeibacter niger</name>
    <dbReference type="NCBI Taxonomy" id="2656921"/>
    <lineage>
        <taxon>Bacteria</taxon>
        <taxon>Pseudomonadati</taxon>
        <taxon>Pseudomonadota</taxon>
        <taxon>Alphaproteobacteria</taxon>
        <taxon>Rhodobacterales</taxon>
        <taxon>Paracoccaceae</taxon>
        <taxon>Fertoeibacter</taxon>
    </lineage>
</organism>
<protein>
    <submittedName>
        <fullName evidence="5">N-acetylmuramic acid 6-phosphate etherase</fullName>
        <ecNumber evidence="5">4.2.1.126</ecNumber>
    </submittedName>
</protein>
<dbReference type="InterPro" id="IPR005488">
    <property type="entry name" value="Etherase_MurQ"/>
</dbReference>
<dbReference type="SUPFAM" id="SSF53697">
    <property type="entry name" value="SIS domain"/>
    <property type="match status" value="1"/>
</dbReference>
<evidence type="ECO:0000259" key="4">
    <source>
        <dbReference type="PROSITE" id="PS51464"/>
    </source>
</evidence>
<dbReference type="PROSITE" id="PS51464">
    <property type="entry name" value="SIS"/>
    <property type="match status" value="1"/>
</dbReference>
<dbReference type="GO" id="GO:0046348">
    <property type="term" value="P:amino sugar catabolic process"/>
    <property type="evidence" value="ECO:0007669"/>
    <property type="project" value="InterPro"/>
</dbReference>
<dbReference type="InterPro" id="IPR046348">
    <property type="entry name" value="SIS_dom_sf"/>
</dbReference>
<comment type="caution">
    <text evidence="5">The sequence shown here is derived from an EMBL/GenBank/DDBJ whole genome shotgun (WGS) entry which is preliminary data.</text>
</comment>
<dbReference type="AlphaFoldDB" id="A0A8X8KPZ9"/>